<keyword evidence="2" id="KW-0812">Transmembrane</keyword>
<feature type="compositionally biased region" description="Basic and acidic residues" evidence="1">
    <location>
        <begin position="1"/>
        <end position="11"/>
    </location>
</feature>
<name>A0A022VPY5_TRIRU</name>
<reference evidence="3" key="1">
    <citation type="submission" date="2014-02" db="EMBL/GenBank/DDBJ databases">
        <title>The Genome Sequence of Trichophyton rubrum (morphotype fischeri) CBS 288.86.</title>
        <authorList>
            <consortium name="The Broad Institute Genomics Platform"/>
            <person name="Cuomo C.A."/>
            <person name="White T.C."/>
            <person name="Graser Y."/>
            <person name="Martinez-Rossi N."/>
            <person name="Heitman J."/>
            <person name="Young S.K."/>
            <person name="Zeng Q."/>
            <person name="Gargeya S."/>
            <person name="Abouelleil A."/>
            <person name="Alvarado L."/>
            <person name="Chapman S.B."/>
            <person name="Gainer-Dewar J."/>
            <person name="Goldberg J."/>
            <person name="Griggs A."/>
            <person name="Gujja S."/>
            <person name="Hansen M."/>
            <person name="Howarth C."/>
            <person name="Imamovic A."/>
            <person name="Larimer J."/>
            <person name="Martinez D."/>
            <person name="Murphy C."/>
            <person name="Pearson M.D."/>
            <person name="Persinoti G."/>
            <person name="Poon T."/>
            <person name="Priest M."/>
            <person name="Roberts A.D."/>
            <person name="Saif S."/>
            <person name="Shea T.D."/>
            <person name="Sykes S.N."/>
            <person name="Wortman J."/>
            <person name="Nusbaum C."/>
            <person name="Birren B."/>
        </authorList>
    </citation>
    <scope>NUCLEOTIDE SEQUENCE [LARGE SCALE GENOMIC DNA]</scope>
    <source>
        <strain evidence="3">CBS 288.86</strain>
    </source>
</reference>
<feature type="region of interest" description="Disordered" evidence="1">
    <location>
        <begin position="122"/>
        <end position="143"/>
    </location>
</feature>
<evidence type="ECO:0000256" key="2">
    <source>
        <dbReference type="SAM" id="Phobius"/>
    </source>
</evidence>
<keyword evidence="2" id="KW-1133">Transmembrane helix</keyword>
<feature type="transmembrane region" description="Helical" evidence="2">
    <location>
        <begin position="61"/>
        <end position="82"/>
    </location>
</feature>
<gene>
    <name evidence="3" type="ORF">H103_08159</name>
</gene>
<evidence type="ECO:0000256" key="1">
    <source>
        <dbReference type="SAM" id="MobiDB-lite"/>
    </source>
</evidence>
<accession>A0A022VPY5</accession>
<dbReference type="EMBL" id="KK207935">
    <property type="protein sequence ID" value="EZF48056.1"/>
    <property type="molecule type" value="Genomic_DNA"/>
</dbReference>
<sequence length="143" mass="16461">MKHNPESKQDSGEPSSPAERGRGTLLFIYSVRSITIQFSLPGHAFSTHTHTHARWNWPSKVINCFFLFIFFPLSSTFVLYFFPETFPFRCLSSAGWEFSMYYVYPRRTCGVQPRSLQSPSLGLRAEQARPPSPYQWANKPACN</sequence>
<evidence type="ECO:0000313" key="3">
    <source>
        <dbReference type="EMBL" id="EZF48056.1"/>
    </source>
</evidence>
<protein>
    <submittedName>
        <fullName evidence="3">Uncharacterized protein</fullName>
    </submittedName>
</protein>
<keyword evidence="2" id="KW-0472">Membrane</keyword>
<dbReference type="Proteomes" id="UP000023758">
    <property type="component" value="Unassembled WGS sequence"/>
</dbReference>
<dbReference type="HOGENOM" id="CLU_1807605_0_0_1"/>
<organism evidence="3">
    <name type="scientific">Trichophyton rubrum CBS 288.86</name>
    <dbReference type="NCBI Taxonomy" id="1215330"/>
    <lineage>
        <taxon>Eukaryota</taxon>
        <taxon>Fungi</taxon>
        <taxon>Dikarya</taxon>
        <taxon>Ascomycota</taxon>
        <taxon>Pezizomycotina</taxon>
        <taxon>Eurotiomycetes</taxon>
        <taxon>Eurotiomycetidae</taxon>
        <taxon>Onygenales</taxon>
        <taxon>Arthrodermataceae</taxon>
        <taxon>Trichophyton</taxon>
    </lineage>
</organism>
<proteinExistence type="predicted"/>
<feature type="region of interest" description="Disordered" evidence="1">
    <location>
        <begin position="1"/>
        <end position="20"/>
    </location>
</feature>
<dbReference type="AlphaFoldDB" id="A0A022VPY5"/>